<protein>
    <submittedName>
        <fullName evidence="2">YaaA family protein</fullName>
    </submittedName>
</protein>
<keyword evidence="3" id="KW-1185">Reference proteome</keyword>
<dbReference type="PANTHER" id="PTHR30283">
    <property type="entry name" value="PEROXIDE STRESS RESPONSE PROTEIN YAAA"/>
    <property type="match status" value="1"/>
</dbReference>
<reference evidence="2 3" key="1">
    <citation type="submission" date="2024-09" db="EMBL/GenBank/DDBJ databases">
        <authorList>
            <person name="Sun Q."/>
            <person name="Mori K."/>
        </authorList>
    </citation>
    <scope>NUCLEOTIDE SEQUENCE [LARGE SCALE GENOMIC DNA]</scope>
    <source>
        <strain evidence="2 3">TISTR 1856</strain>
    </source>
</reference>
<feature type="region of interest" description="Disordered" evidence="1">
    <location>
        <begin position="1"/>
        <end position="28"/>
    </location>
</feature>
<dbReference type="PANTHER" id="PTHR30283:SF4">
    <property type="entry name" value="PEROXIDE STRESS RESISTANCE PROTEIN YAAA"/>
    <property type="match status" value="1"/>
</dbReference>
<dbReference type="RefSeq" id="WP_380138590.1">
    <property type="nucleotide sequence ID" value="NZ_JBHLUI010000009.1"/>
</dbReference>
<proteinExistence type="predicted"/>
<dbReference type="InterPro" id="IPR005583">
    <property type="entry name" value="YaaA"/>
</dbReference>
<gene>
    <name evidence="2" type="ORF">ACFFVI_04790</name>
</gene>
<dbReference type="Proteomes" id="UP001589748">
    <property type="component" value="Unassembled WGS sequence"/>
</dbReference>
<dbReference type="EMBL" id="JBHMDM010000003">
    <property type="protein sequence ID" value="MFB9376278.1"/>
    <property type="molecule type" value="Genomic_DNA"/>
</dbReference>
<comment type="caution">
    <text evidence="2">The sequence shown here is derived from an EMBL/GenBank/DDBJ whole genome shotgun (WGS) entry which is preliminary data.</text>
</comment>
<accession>A0ABV5LQ96</accession>
<sequence>MLVLLPPSESKWAGPARGASLRPETLTHPDLTPAREKVLDALVAASARPDALDVLGAGPSLAGTVAANTSLRERPTALAARIYTGVLHDALGLADLPAAAARRVRVVSALWGLVSPRDRVPGYRLSMGTDLPGIGPLAAFWRPFLTAALQPAGVVLDCRSAAYAAAWVPDTATARRTVQVRVLSGGKVVSHAAKHTRGLVAGHVLRAAGPPPRTVAALAELVARDFDVELQPPTRAGWTLEVQAPATVGGR</sequence>
<evidence type="ECO:0000313" key="2">
    <source>
        <dbReference type="EMBL" id="MFB9376278.1"/>
    </source>
</evidence>
<evidence type="ECO:0000313" key="3">
    <source>
        <dbReference type="Proteomes" id="UP001589748"/>
    </source>
</evidence>
<evidence type="ECO:0000256" key="1">
    <source>
        <dbReference type="SAM" id="MobiDB-lite"/>
    </source>
</evidence>
<name>A0ABV5LQ96_9ACTN</name>
<organism evidence="2 3">
    <name type="scientific">Kineococcus gynurae</name>
    <dbReference type="NCBI Taxonomy" id="452979"/>
    <lineage>
        <taxon>Bacteria</taxon>
        <taxon>Bacillati</taxon>
        <taxon>Actinomycetota</taxon>
        <taxon>Actinomycetes</taxon>
        <taxon>Kineosporiales</taxon>
        <taxon>Kineosporiaceae</taxon>
        <taxon>Kineococcus</taxon>
    </lineage>
</organism>
<dbReference type="Pfam" id="PF03883">
    <property type="entry name" value="H2O2_YaaD"/>
    <property type="match status" value="1"/>
</dbReference>